<name>A0A173WNA8_9FIRM</name>
<dbReference type="Proteomes" id="UP000095380">
    <property type="component" value="Unassembled WGS sequence"/>
</dbReference>
<evidence type="ECO:0000313" key="2">
    <source>
        <dbReference type="Proteomes" id="UP000095380"/>
    </source>
</evidence>
<evidence type="ECO:0000313" key="1">
    <source>
        <dbReference type="EMBL" id="CUN39855.1"/>
    </source>
</evidence>
<dbReference type="AlphaFoldDB" id="A0A173WNA8"/>
<accession>A0A173WNA8</accession>
<dbReference type="EMBL" id="CYYM01000001">
    <property type="protein sequence ID" value="CUN39855.1"/>
    <property type="molecule type" value="Genomic_DNA"/>
</dbReference>
<protein>
    <submittedName>
        <fullName evidence="1">Uncharacterized protein</fullName>
    </submittedName>
</protein>
<organism evidence="1 2">
    <name type="scientific">Dorea longicatena</name>
    <dbReference type="NCBI Taxonomy" id="88431"/>
    <lineage>
        <taxon>Bacteria</taxon>
        <taxon>Bacillati</taxon>
        <taxon>Bacillota</taxon>
        <taxon>Clostridia</taxon>
        <taxon>Lachnospirales</taxon>
        <taxon>Lachnospiraceae</taxon>
        <taxon>Dorea</taxon>
    </lineage>
</organism>
<reference evidence="1 2" key="1">
    <citation type="submission" date="2015-09" db="EMBL/GenBank/DDBJ databases">
        <authorList>
            <consortium name="Pathogen Informatics"/>
        </authorList>
    </citation>
    <scope>NUCLEOTIDE SEQUENCE [LARGE SCALE GENOMIC DNA]</scope>
    <source>
        <strain evidence="1 2">2789STDY5608851</strain>
    </source>
</reference>
<sequence length="219" mass="26031">MNREQERAKRRPEKNPVVEYNKIQNKYYPELFAKFAEVNDPRNQSYIEYPVRVMLGTMYYKCISGISSMQEMTLKFNDDAVVENLYSFMSEEKKEYLPHGVIENEFLARLNPEELEKIQKDIAYSMIRRKTFDDARVLKRWQIIIDATELDEGYQKKNEYYLSRCYNRGEADEFTKYHRSVLEAKLYLGNNLVCSIASEAIQNSEEYINQSEKKNKTGL</sequence>
<dbReference type="RefSeq" id="WP_055193450.1">
    <property type="nucleotide sequence ID" value="NZ_CYYM01000001.1"/>
</dbReference>
<proteinExistence type="predicted"/>
<gene>
    <name evidence="1" type="ORF">ERS852408_00205</name>
</gene>